<evidence type="ECO:0000256" key="1">
    <source>
        <dbReference type="SAM" id="MobiDB-lite"/>
    </source>
</evidence>
<gene>
    <name evidence="2" type="ORF">PGLA2088_LOCUS27085</name>
</gene>
<organism evidence="2 3">
    <name type="scientific">Polarella glacialis</name>
    <name type="common">Dinoflagellate</name>
    <dbReference type="NCBI Taxonomy" id="89957"/>
    <lineage>
        <taxon>Eukaryota</taxon>
        <taxon>Sar</taxon>
        <taxon>Alveolata</taxon>
        <taxon>Dinophyceae</taxon>
        <taxon>Suessiales</taxon>
        <taxon>Suessiaceae</taxon>
        <taxon>Polarella</taxon>
    </lineage>
</organism>
<dbReference type="AlphaFoldDB" id="A0A813K2A8"/>
<protein>
    <submittedName>
        <fullName evidence="2">Uncharacterized protein</fullName>
    </submittedName>
</protein>
<reference evidence="2" key="1">
    <citation type="submission" date="2021-02" db="EMBL/GenBank/DDBJ databases">
        <authorList>
            <person name="Dougan E. K."/>
            <person name="Rhodes N."/>
            <person name="Thang M."/>
            <person name="Chan C."/>
        </authorList>
    </citation>
    <scope>NUCLEOTIDE SEQUENCE</scope>
</reference>
<sequence>MASNDKPTLPFSRQDGEPSDLRLPQAPKLAGASPVGDIACPLGPNMSPHLTTPHWGNHAMARDEGDEDADTPFSLASAGFASAGLGGLSGGLLGGLGSMNEWAWEMGSEAGSVPSAWSKPSTVHSRVSMISSANGDGLIPGLVDGQRLSSVKPCSVPTAGGKVVVSLRKEVPQGYWTSLSVVLVNGPVQQRLTPTGIKKGKKLCIEVPAGMQPGDYDVRLSFGEKIIHGAIPLSIRDGDFSEEDEDPFDG</sequence>
<accession>A0A813K2A8</accession>
<dbReference type="Proteomes" id="UP000626109">
    <property type="component" value="Unassembled WGS sequence"/>
</dbReference>
<comment type="caution">
    <text evidence="2">The sequence shown here is derived from an EMBL/GenBank/DDBJ whole genome shotgun (WGS) entry which is preliminary data.</text>
</comment>
<proteinExistence type="predicted"/>
<evidence type="ECO:0000313" key="2">
    <source>
        <dbReference type="EMBL" id="CAE8690732.1"/>
    </source>
</evidence>
<name>A0A813K2A8_POLGL</name>
<evidence type="ECO:0000313" key="3">
    <source>
        <dbReference type="Proteomes" id="UP000626109"/>
    </source>
</evidence>
<feature type="region of interest" description="Disordered" evidence="1">
    <location>
        <begin position="1"/>
        <end position="73"/>
    </location>
</feature>
<dbReference type="EMBL" id="CAJNNW010027314">
    <property type="protein sequence ID" value="CAE8690732.1"/>
    <property type="molecule type" value="Genomic_DNA"/>
</dbReference>